<gene>
    <name evidence="2" type="ORF">LARSCL_LOCUS15994</name>
</gene>
<evidence type="ECO:0000313" key="3">
    <source>
        <dbReference type="Proteomes" id="UP001497382"/>
    </source>
</evidence>
<keyword evidence="3" id="KW-1185">Reference proteome</keyword>
<comment type="caution">
    <text evidence="2">The sequence shown here is derived from an EMBL/GenBank/DDBJ whole genome shotgun (WGS) entry which is preliminary data.</text>
</comment>
<dbReference type="EMBL" id="CAXIEN010000251">
    <property type="protein sequence ID" value="CAL1289529.1"/>
    <property type="molecule type" value="Genomic_DNA"/>
</dbReference>
<accession>A0AAV2B1X0</accession>
<evidence type="ECO:0000313" key="2">
    <source>
        <dbReference type="EMBL" id="CAL1289529.1"/>
    </source>
</evidence>
<reference evidence="2 3" key="1">
    <citation type="submission" date="2024-04" db="EMBL/GenBank/DDBJ databases">
        <authorList>
            <person name="Rising A."/>
            <person name="Reimegard J."/>
            <person name="Sonavane S."/>
            <person name="Akerstrom W."/>
            <person name="Nylinder S."/>
            <person name="Hedman E."/>
            <person name="Kallberg Y."/>
        </authorList>
    </citation>
    <scope>NUCLEOTIDE SEQUENCE [LARGE SCALE GENOMIC DNA]</scope>
</reference>
<dbReference type="AlphaFoldDB" id="A0AAV2B1X0"/>
<proteinExistence type="predicted"/>
<organism evidence="2 3">
    <name type="scientific">Larinioides sclopetarius</name>
    <dbReference type="NCBI Taxonomy" id="280406"/>
    <lineage>
        <taxon>Eukaryota</taxon>
        <taxon>Metazoa</taxon>
        <taxon>Ecdysozoa</taxon>
        <taxon>Arthropoda</taxon>
        <taxon>Chelicerata</taxon>
        <taxon>Arachnida</taxon>
        <taxon>Araneae</taxon>
        <taxon>Araneomorphae</taxon>
        <taxon>Entelegynae</taxon>
        <taxon>Araneoidea</taxon>
        <taxon>Araneidae</taxon>
        <taxon>Larinioides</taxon>
    </lineage>
</organism>
<evidence type="ECO:0000256" key="1">
    <source>
        <dbReference type="SAM" id="MobiDB-lite"/>
    </source>
</evidence>
<protein>
    <submittedName>
        <fullName evidence="2">Uncharacterized protein</fullName>
    </submittedName>
</protein>
<feature type="region of interest" description="Disordered" evidence="1">
    <location>
        <begin position="1"/>
        <end position="39"/>
    </location>
</feature>
<sequence>MDRVSGVRRCPRLPTSSRHKRPFFTSPNNFSPSSEQLNPSGTRPFKVILWSPIGNEQFHFEKSIAFSPTVRTLFRF</sequence>
<name>A0AAV2B1X0_9ARAC</name>
<dbReference type="Proteomes" id="UP001497382">
    <property type="component" value="Unassembled WGS sequence"/>
</dbReference>
<feature type="compositionally biased region" description="Low complexity" evidence="1">
    <location>
        <begin position="23"/>
        <end position="34"/>
    </location>
</feature>